<feature type="domain" description="VTT" evidence="7">
    <location>
        <begin position="33"/>
        <end position="148"/>
    </location>
</feature>
<sequence length="192" mass="20972">MLDWMLSAISNYGYVALFIAALVEGPIAAVIGAFLASQGLLNIAAVYMVSVLGDMLGDLLLYGLGRSSWMSSSFLRKRPNSSANLKFSSLLASFRTRPGRVLVTAKLTHAAGFIVLLGAGVARIPMRIFLGFNFLATLPKSAVFVLLGFFAGAAYHHIDFYLWLFSCVILAVLVVASLFYIRRMFKLTRFEG</sequence>
<keyword evidence="4 6" id="KW-1133">Transmembrane helix</keyword>
<evidence type="ECO:0000256" key="4">
    <source>
        <dbReference type="ARBA" id="ARBA00022989"/>
    </source>
</evidence>
<feature type="transmembrane region" description="Helical" evidence="6">
    <location>
        <begin position="12"/>
        <end position="36"/>
    </location>
</feature>
<gene>
    <name evidence="8" type="ORF">ABUE30_13105</name>
</gene>
<keyword evidence="5 6" id="KW-0472">Membrane</keyword>
<accession>A0ABW9G8P8</accession>
<protein>
    <submittedName>
        <fullName evidence="8">VTT domain-containing protein</fullName>
    </submittedName>
</protein>
<reference evidence="8 9" key="1">
    <citation type="journal article" date="2013" name="Int. J. Syst. Evol. Microbiol.">
        <title>Celerinatantimonas yamalensis sp. nov., a cold-adapted diazotrophic bacterium from a cold permafrost brine.</title>
        <authorList>
            <person name="Shcherbakova V."/>
            <person name="Chuvilskaya N."/>
            <person name="Rivkina E."/>
            <person name="Demidov N."/>
            <person name="Uchaeva V."/>
            <person name="Suetin S."/>
            <person name="Suzina N."/>
            <person name="Gilichinsky D."/>
        </authorList>
    </citation>
    <scope>NUCLEOTIDE SEQUENCE [LARGE SCALE GENOMIC DNA]</scope>
    <source>
        <strain evidence="8 9">C7</strain>
    </source>
</reference>
<feature type="transmembrane region" description="Helical" evidence="6">
    <location>
        <begin position="160"/>
        <end position="181"/>
    </location>
</feature>
<proteinExistence type="predicted"/>
<name>A0ABW9G8P8_9GAMM</name>
<organism evidence="8 9">
    <name type="scientific">Celerinatantimonas yamalensis</name>
    <dbReference type="NCBI Taxonomy" id="559956"/>
    <lineage>
        <taxon>Bacteria</taxon>
        <taxon>Pseudomonadati</taxon>
        <taxon>Pseudomonadota</taxon>
        <taxon>Gammaproteobacteria</taxon>
        <taxon>Celerinatantimonadaceae</taxon>
        <taxon>Celerinatantimonas</taxon>
    </lineage>
</organism>
<keyword evidence="9" id="KW-1185">Reference proteome</keyword>
<keyword evidence="2" id="KW-1003">Cell membrane</keyword>
<dbReference type="RefSeq" id="WP_408624242.1">
    <property type="nucleotide sequence ID" value="NZ_JBEQCT010000006.1"/>
</dbReference>
<evidence type="ECO:0000256" key="6">
    <source>
        <dbReference type="SAM" id="Phobius"/>
    </source>
</evidence>
<comment type="subcellular location">
    <subcellularLocation>
        <location evidence="1">Cell membrane</location>
        <topology evidence="1">Multi-pass membrane protein</topology>
    </subcellularLocation>
</comment>
<dbReference type="EMBL" id="JBEQCT010000006">
    <property type="protein sequence ID" value="MFM2485983.1"/>
    <property type="molecule type" value="Genomic_DNA"/>
</dbReference>
<dbReference type="InterPro" id="IPR032816">
    <property type="entry name" value="VTT_dom"/>
</dbReference>
<keyword evidence="3 6" id="KW-0812">Transmembrane</keyword>
<evidence type="ECO:0000313" key="9">
    <source>
        <dbReference type="Proteomes" id="UP001629953"/>
    </source>
</evidence>
<feature type="transmembrane region" description="Helical" evidence="6">
    <location>
        <begin position="43"/>
        <end position="64"/>
    </location>
</feature>
<dbReference type="Pfam" id="PF09335">
    <property type="entry name" value="VTT_dom"/>
    <property type="match status" value="1"/>
</dbReference>
<evidence type="ECO:0000256" key="1">
    <source>
        <dbReference type="ARBA" id="ARBA00004651"/>
    </source>
</evidence>
<dbReference type="InterPro" id="IPR051311">
    <property type="entry name" value="DedA_domain"/>
</dbReference>
<evidence type="ECO:0000256" key="3">
    <source>
        <dbReference type="ARBA" id="ARBA00022692"/>
    </source>
</evidence>
<dbReference type="PANTHER" id="PTHR42709:SF6">
    <property type="entry name" value="UNDECAPRENYL PHOSPHATE TRANSPORTER A"/>
    <property type="match status" value="1"/>
</dbReference>
<dbReference type="Proteomes" id="UP001629953">
    <property type="component" value="Unassembled WGS sequence"/>
</dbReference>
<comment type="caution">
    <text evidence="8">The sequence shown here is derived from an EMBL/GenBank/DDBJ whole genome shotgun (WGS) entry which is preliminary data.</text>
</comment>
<evidence type="ECO:0000313" key="8">
    <source>
        <dbReference type="EMBL" id="MFM2485983.1"/>
    </source>
</evidence>
<evidence type="ECO:0000259" key="7">
    <source>
        <dbReference type="Pfam" id="PF09335"/>
    </source>
</evidence>
<dbReference type="PANTHER" id="PTHR42709">
    <property type="entry name" value="ALKALINE PHOSPHATASE LIKE PROTEIN"/>
    <property type="match status" value="1"/>
</dbReference>
<feature type="transmembrane region" description="Helical" evidence="6">
    <location>
        <begin position="134"/>
        <end position="154"/>
    </location>
</feature>
<feature type="transmembrane region" description="Helical" evidence="6">
    <location>
        <begin position="101"/>
        <end position="122"/>
    </location>
</feature>
<evidence type="ECO:0000256" key="2">
    <source>
        <dbReference type="ARBA" id="ARBA00022475"/>
    </source>
</evidence>
<evidence type="ECO:0000256" key="5">
    <source>
        <dbReference type="ARBA" id="ARBA00023136"/>
    </source>
</evidence>